<keyword evidence="6" id="KW-0804">Transcription</keyword>
<dbReference type="CDD" id="cd00202">
    <property type="entry name" value="ZnF_GATA"/>
    <property type="match status" value="1"/>
</dbReference>
<proteinExistence type="inferred from homology"/>
<dbReference type="InterPro" id="IPR000679">
    <property type="entry name" value="Znf_GATA"/>
</dbReference>
<keyword evidence="4" id="KW-0805">Transcription regulation</keyword>
<protein>
    <submittedName>
        <fullName evidence="11">PREDICTED: GATA</fullName>
    </submittedName>
</protein>
<dbReference type="SMART" id="SM00401">
    <property type="entry name" value="ZnF_GATA"/>
    <property type="match status" value="1"/>
</dbReference>
<evidence type="ECO:0000256" key="7">
    <source>
        <dbReference type="ARBA" id="ARBA00024019"/>
    </source>
</evidence>
<keyword evidence="3" id="KW-0862">Zinc</keyword>
<dbReference type="Proteomes" id="UP000327085">
    <property type="component" value="Chromosome 6"/>
</dbReference>
<keyword evidence="2 9" id="KW-0863">Zinc-finger</keyword>
<dbReference type="Gramene" id="VVA26332">
    <property type="protein sequence ID" value="VVA26332"/>
    <property type="gene ID" value="Prudul26B002969"/>
</dbReference>
<evidence type="ECO:0000313" key="12">
    <source>
        <dbReference type="Proteomes" id="UP000327085"/>
    </source>
</evidence>
<evidence type="ECO:0000313" key="11">
    <source>
        <dbReference type="EMBL" id="VVA26332.1"/>
    </source>
</evidence>
<dbReference type="EMBL" id="CABIKO010000105">
    <property type="protein sequence ID" value="VVA26332.1"/>
    <property type="molecule type" value="Genomic_DNA"/>
</dbReference>
<evidence type="ECO:0000259" key="10">
    <source>
        <dbReference type="PROSITE" id="PS50114"/>
    </source>
</evidence>
<dbReference type="PROSITE" id="PS00344">
    <property type="entry name" value="GATA_ZN_FINGER_1"/>
    <property type="match status" value="1"/>
</dbReference>
<accession>A0A5E4FES0</accession>
<gene>
    <name evidence="11" type="ORF">ALMOND_2B002969</name>
</gene>
<evidence type="ECO:0000256" key="9">
    <source>
        <dbReference type="PROSITE-ProRule" id="PRU00094"/>
    </source>
</evidence>
<comment type="similarity">
    <text evidence="7">Belongs to the type IV zinc-finger family. Class B subfamily.</text>
</comment>
<comment type="function">
    <text evidence="8">Transcriptional regulator that specifically binds 5'-GATA-3' or 5'-GAT-3' motifs within gene promoters.</text>
</comment>
<organism evidence="11 12">
    <name type="scientific">Prunus dulcis</name>
    <name type="common">Almond</name>
    <name type="synonym">Amygdalus dulcis</name>
    <dbReference type="NCBI Taxonomy" id="3755"/>
    <lineage>
        <taxon>Eukaryota</taxon>
        <taxon>Viridiplantae</taxon>
        <taxon>Streptophyta</taxon>
        <taxon>Embryophyta</taxon>
        <taxon>Tracheophyta</taxon>
        <taxon>Spermatophyta</taxon>
        <taxon>Magnoliopsida</taxon>
        <taxon>eudicotyledons</taxon>
        <taxon>Gunneridae</taxon>
        <taxon>Pentapetalae</taxon>
        <taxon>rosids</taxon>
        <taxon>fabids</taxon>
        <taxon>Rosales</taxon>
        <taxon>Rosaceae</taxon>
        <taxon>Amygdaloideae</taxon>
        <taxon>Amygdaleae</taxon>
        <taxon>Prunus</taxon>
    </lineage>
</organism>
<evidence type="ECO:0000256" key="3">
    <source>
        <dbReference type="ARBA" id="ARBA00022833"/>
    </source>
</evidence>
<keyword evidence="5" id="KW-0238">DNA-binding</keyword>
<dbReference type="InterPro" id="IPR013088">
    <property type="entry name" value="Znf_NHR/GATA"/>
</dbReference>
<dbReference type="PANTHER" id="PTHR47172">
    <property type="entry name" value="OS01G0976800 PROTEIN"/>
    <property type="match status" value="1"/>
</dbReference>
<dbReference type="InParanoid" id="A0A5E4FES0"/>
<keyword evidence="1" id="KW-0479">Metal-binding</keyword>
<dbReference type="GO" id="GO:0006355">
    <property type="term" value="P:regulation of DNA-templated transcription"/>
    <property type="evidence" value="ECO:0007669"/>
    <property type="project" value="InterPro"/>
</dbReference>
<evidence type="ECO:0000256" key="2">
    <source>
        <dbReference type="ARBA" id="ARBA00022771"/>
    </source>
</evidence>
<reference evidence="12" key="1">
    <citation type="journal article" date="2020" name="Plant J.">
        <title>Transposons played a major role in the diversification between the closely related almond and peach genomes: results from the almond genome sequence.</title>
        <authorList>
            <person name="Alioto T."/>
            <person name="Alexiou K.G."/>
            <person name="Bardil A."/>
            <person name="Barteri F."/>
            <person name="Castanera R."/>
            <person name="Cruz F."/>
            <person name="Dhingra A."/>
            <person name="Duval H."/>
            <person name="Fernandez I Marti A."/>
            <person name="Frias L."/>
            <person name="Galan B."/>
            <person name="Garcia J.L."/>
            <person name="Howad W."/>
            <person name="Gomez-Garrido J."/>
            <person name="Gut M."/>
            <person name="Julca I."/>
            <person name="Morata J."/>
            <person name="Puigdomenech P."/>
            <person name="Ribeca P."/>
            <person name="Rubio Cabetas M.J."/>
            <person name="Vlasova A."/>
            <person name="Wirthensohn M."/>
            <person name="Garcia-Mas J."/>
            <person name="Gabaldon T."/>
            <person name="Casacuberta J.M."/>
            <person name="Arus P."/>
        </authorList>
    </citation>
    <scope>NUCLEOTIDE SEQUENCE [LARGE SCALE GENOMIC DNA]</scope>
    <source>
        <strain evidence="12">cv. Texas</strain>
    </source>
</reference>
<dbReference type="GO" id="GO:0043565">
    <property type="term" value="F:sequence-specific DNA binding"/>
    <property type="evidence" value="ECO:0007669"/>
    <property type="project" value="InterPro"/>
</dbReference>
<dbReference type="SUPFAM" id="SSF57716">
    <property type="entry name" value="Glucocorticoid receptor-like (DNA-binding domain)"/>
    <property type="match status" value="1"/>
</dbReference>
<dbReference type="AlphaFoldDB" id="A0A5E4FES0"/>
<dbReference type="Gene3D" id="3.30.50.10">
    <property type="entry name" value="Erythroid Transcription Factor GATA-1, subunit A"/>
    <property type="match status" value="1"/>
</dbReference>
<dbReference type="PANTHER" id="PTHR47172:SF9">
    <property type="entry name" value="GATA TRANSCRIPTION FACTOR 23"/>
    <property type="match status" value="1"/>
</dbReference>
<dbReference type="Pfam" id="PF00320">
    <property type="entry name" value="GATA"/>
    <property type="match status" value="1"/>
</dbReference>
<evidence type="ECO:0000256" key="4">
    <source>
        <dbReference type="ARBA" id="ARBA00023015"/>
    </source>
</evidence>
<evidence type="ECO:0000256" key="1">
    <source>
        <dbReference type="ARBA" id="ARBA00022723"/>
    </source>
</evidence>
<evidence type="ECO:0000256" key="6">
    <source>
        <dbReference type="ARBA" id="ARBA00023163"/>
    </source>
</evidence>
<dbReference type="OMA" id="WREWGEV"/>
<dbReference type="PROSITE" id="PS50114">
    <property type="entry name" value="GATA_ZN_FINGER_2"/>
    <property type="match status" value="1"/>
</dbReference>
<feature type="domain" description="GATA-type" evidence="10">
    <location>
        <begin position="26"/>
        <end position="80"/>
    </location>
</feature>
<name>A0A5E4FES0_PRUDU</name>
<sequence length="179" mass="19332">MMNWGRRFVALDSVLGRKEPFPQAMNGNKKRCSDCMTTETPLWRGGPAGPKSLCNACGIRHRKRGIPTVSLMSKAPKRRKEKICGGSSSTITTTYNIAASATYNNASATTAKSTFGSGGGGINLNEPPQVRFVGFGEEVFLQDSQAEGEGEKQSQWREWGEVEQAAVCLLAMSCDSVFA</sequence>
<evidence type="ECO:0000256" key="8">
    <source>
        <dbReference type="ARBA" id="ARBA00037539"/>
    </source>
</evidence>
<evidence type="ECO:0000256" key="5">
    <source>
        <dbReference type="ARBA" id="ARBA00023125"/>
    </source>
</evidence>
<dbReference type="GO" id="GO:0008270">
    <property type="term" value="F:zinc ion binding"/>
    <property type="evidence" value="ECO:0007669"/>
    <property type="project" value="UniProtKB-KW"/>
</dbReference>